<dbReference type="InterPro" id="IPR001117">
    <property type="entry name" value="Cu-oxidase_2nd"/>
</dbReference>
<dbReference type="SUPFAM" id="SSF49503">
    <property type="entry name" value="Cupredoxins"/>
    <property type="match status" value="3"/>
</dbReference>
<dbReference type="RefSeq" id="WP_264499811.1">
    <property type="nucleotide sequence ID" value="NZ_JAPDDS010000002.1"/>
</dbReference>
<dbReference type="InterPro" id="IPR034282">
    <property type="entry name" value="CuRO_2_CopA"/>
</dbReference>
<dbReference type="Proteomes" id="UP001207930">
    <property type="component" value="Unassembled WGS sequence"/>
</dbReference>
<keyword evidence="2" id="KW-0560">Oxidoreductase</keyword>
<evidence type="ECO:0000256" key="4">
    <source>
        <dbReference type="SAM" id="MobiDB-lite"/>
    </source>
</evidence>
<dbReference type="Gene3D" id="2.60.40.420">
    <property type="entry name" value="Cupredoxins - blue copper proteins"/>
    <property type="match status" value="3"/>
</dbReference>
<evidence type="ECO:0000256" key="1">
    <source>
        <dbReference type="ARBA" id="ARBA00022723"/>
    </source>
</evidence>
<protein>
    <submittedName>
        <fullName evidence="8">Multicopper oxidase domain-containing protein</fullName>
    </submittedName>
</protein>
<evidence type="ECO:0000256" key="2">
    <source>
        <dbReference type="ARBA" id="ARBA00023002"/>
    </source>
</evidence>
<dbReference type="Pfam" id="PF07731">
    <property type="entry name" value="Cu-oxidase_2"/>
    <property type="match status" value="1"/>
</dbReference>
<dbReference type="PROSITE" id="PS00080">
    <property type="entry name" value="MULTICOPPER_OXIDASE2"/>
    <property type="match status" value="1"/>
</dbReference>
<dbReference type="InterPro" id="IPR033138">
    <property type="entry name" value="Cu_oxidase_CS"/>
</dbReference>
<evidence type="ECO:0000259" key="7">
    <source>
        <dbReference type="Pfam" id="PF07732"/>
    </source>
</evidence>
<dbReference type="InterPro" id="IPR008972">
    <property type="entry name" value="Cupredoxin"/>
</dbReference>
<feature type="domain" description="Plastocyanin-like" evidence="6">
    <location>
        <begin position="387"/>
        <end position="498"/>
    </location>
</feature>
<dbReference type="PANTHER" id="PTHR11709">
    <property type="entry name" value="MULTI-COPPER OXIDASE"/>
    <property type="match status" value="1"/>
</dbReference>
<keyword evidence="9" id="KW-1185">Reference proteome</keyword>
<feature type="domain" description="Plastocyanin-like" evidence="7">
    <location>
        <begin position="26"/>
        <end position="140"/>
    </location>
</feature>
<dbReference type="PANTHER" id="PTHR11709:SF394">
    <property type="entry name" value="FI03373P-RELATED"/>
    <property type="match status" value="1"/>
</dbReference>
<evidence type="ECO:0000313" key="9">
    <source>
        <dbReference type="Proteomes" id="UP001207930"/>
    </source>
</evidence>
<dbReference type="Pfam" id="PF07732">
    <property type="entry name" value="Cu-oxidase_3"/>
    <property type="match status" value="1"/>
</dbReference>
<sequence length="711" mass="79284">MKTIILFLLLSLTVAQSRVVEYDLHISEQKWSPPGHREARAITINGGVPGPTIRFRVGDTARIRVHNQLKDEDTSIHWHGLLLPNAQDGVPGVTTPSILPGTTHTFEFPITHAGTYWYHSHTGLQEQMGVLGSIVILPKNGEPVKADRDHVVVLSDWTREHADEVMRTLARGSEWYAFKKGTTQSLTGAAKAGALKDFFEREKGRMPAMDISDVGYDAFLANGHESIELPGQPGETLRLRFINAAASTYFYLQSATGPLKIVAADGPAVQPIRVKRLLTGMAETYDVLVTVPASGKWEVRATSQDGSGHASVWIGSGEEHPAPDVPKPDNYSMDSHLMAAMDEMDAKPVSEAEALASEPERPLPPYARLRSPHSTELPAGLPRRTLTMRATGDMERYVWSFNGKTFAEDGIIPIKKGEVLRLELINDTMMHHPLHLHGHFFRVLMGQGKYSPLKHTIDLPPMARRTIEFEANDAGDWLFHCHLLYHMHAGMTRIFSYQDPSWQPPGKLKEGSNIVCNDICCLPGDPDAKTGTVDPRQLGHVPHGGDHDHDPLYFFLDGSVQSHLSDGRLTLRNARNDFYADWFIGYGDDEDEYEVDVAWSRYFNPNFSTVLGGRFTDKDDEENRAFAGVNYRLPYLVDSFAQLDSEGDVRVGLGKSIQVTDRLGVFAEIDYDTGSEWEWSAGADWLLNKQFSLTTQYHSDHGFGGGIRFRF</sequence>
<organism evidence="8 9">
    <name type="scientific">Luteolibacter flavescens</name>
    <dbReference type="NCBI Taxonomy" id="1859460"/>
    <lineage>
        <taxon>Bacteria</taxon>
        <taxon>Pseudomonadati</taxon>
        <taxon>Verrucomicrobiota</taxon>
        <taxon>Verrucomicrobiia</taxon>
        <taxon>Verrucomicrobiales</taxon>
        <taxon>Verrucomicrobiaceae</taxon>
        <taxon>Luteolibacter</taxon>
    </lineage>
</organism>
<dbReference type="CDD" id="cd13896">
    <property type="entry name" value="CuRO_3_CopA"/>
    <property type="match status" value="1"/>
</dbReference>
<name>A0ABT3FKY7_9BACT</name>
<dbReference type="InterPro" id="IPR002355">
    <property type="entry name" value="Cu_oxidase_Cu_BS"/>
</dbReference>
<dbReference type="CDD" id="cd13874">
    <property type="entry name" value="CuRO_2_CopA"/>
    <property type="match status" value="1"/>
</dbReference>
<dbReference type="EMBL" id="JAPDDS010000002">
    <property type="protein sequence ID" value="MCW1883849.1"/>
    <property type="molecule type" value="Genomic_DNA"/>
</dbReference>
<dbReference type="InterPro" id="IPR034279">
    <property type="entry name" value="CuRO_3_CopA"/>
</dbReference>
<evidence type="ECO:0000259" key="6">
    <source>
        <dbReference type="Pfam" id="PF07731"/>
    </source>
</evidence>
<gene>
    <name evidence="8" type="ORF">OKA04_03865</name>
</gene>
<keyword evidence="1" id="KW-0479">Metal-binding</keyword>
<dbReference type="PROSITE" id="PS00079">
    <property type="entry name" value="MULTICOPPER_OXIDASE1"/>
    <property type="match status" value="1"/>
</dbReference>
<feature type="region of interest" description="Disordered" evidence="4">
    <location>
        <begin position="356"/>
        <end position="379"/>
    </location>
</feature>
<comment type="caution">
    <text evidence="8">The sequence shown here is derived from an EMBL/GenBank/DDBJ whole genome shotgun (WGS) entry which is preliminary data.</text>
</comment>
<reference evidence="8 9" key="1">
    <citation type="submission" date="2022-10" db="EMBL/GenBank/DDBJ databases">
        <title>Luteolibacter flavescens strain MCCC 1K03193, whole genome shotgun sequencing project.</title>
        <authorList>
            <person name="Zhao G."/>
            <person name="Shen L."/>
        </authorList>
    </citation>
    <scope>NUCLEOTIDE SEQUENCE [LARGE SCALE GENOMIC DNA]</scope>
    <source>
        <strain evidence="8 9">MCCC 1K03193</strain>
    </source>
</reference>
<dbReference type="InterPro" id="IPR045087">
    <property type="entry name" value="Cu-oxidase_fam"/>
</dbReference>
<feature type="domain" description="Plastocyanin-like" evidence="5">
    <location>
        <begin position="149"/>
        <end position="305"/>
    </location>
</feature>
<evidence type="ECO:0000313" key="8">
    <source>
        <dbReference type="EMBL" id="MCW1883849.1"/>
    </source>
</evidence>
<dbReference type="InterPro" id="IPR011706">
    <property type="entry name" value="Cu-oxidase_C"/>
</dbReference>
<proteinExistence type="predicted"/>
<dbReference type="InterPro" id="IPR011707">
    <property type="entry name" value="Cu-oxidase-like_N"/>
</dbReference>
<evidence type="ECO:0000259" key="5">
    <source>
        <dbReference type="Pfam" id="PF00394"/>
    </source>
</evidence>
<dbReference type="Pfam" id="PF00394">
    <property type="entry name" value="Cu-oxidase"/>
    <property type="match status" value="1"/>
</dbReference>
<evidence type="ECO:0000256" key="3">
    <source>
        <dbReference type="ARBA" id="ARBA00023008"/>
    </source>
</evidence>
<keyword evidence="3" id="KW-0186">Copper</keyword>
<accession>A0ABT3FKY7</accession>